<dbReference type="PANTHER" id="PTHR12526">
    <property type="entry name" value="GLYCOSYLTRANSFERASE"/>
    <property type="match status" value="1"/>
</dbReference>
<dbReference type="EMBL" id="CP002160">
    <property type="protein sequence ID" value="ADL50383.1"/>
    <property type="molecule type" value="Genomic_DNA"/>
</dbReference>
<evidence type="ECO:0000313" key="1">
    <source>
        <dbReference type="EMBL" id="ADL50383.1"/>
    </source>
</evidence>
<dbReference type="eggNOG" id="COG0438">
    <property type="taxonomic scope" value="Bacteria"/>
</dbReference>
<proteinExistence type="predicted"/>
<dbReference type="CDD" id="cd03801">
    <property type="entry name" value="GT4_PimA-like"/>
    <property type="match status" value="1"/>
</dbReference>
<organism evidence="1 2">
    <name type="scientific">Clostridium cellulovorans (strain ATCC 35296 / DSM 3052 / OCM 3 / 743B)</name>
    <dbReference type="NCBI Taxonomy" id="573061"/>
    <lineage>
        <taxon>Bacteria</taxon>
        <taxon>Bacillati</taxon>
        <taxon>Bacillota</taxon>
        <taxon>Clostridia</taxon>
        <taxon>Eubacteriales</taxon>
        <taxon>Clostridiaceae</taxon>
        <taxon>Clostridium</taxon>
    </lineage>
</organism>
<name>D9SRL6_CLOC7</name>
<dbReference type="AlphaFoldDB" id="D9SRL6"/>
<dbReference type="Proteomes" id="UP000002730">
    <property type="component" value="Chromosome"/>
</dbReference>
<protein>
    <submittedName>
        <fullName evidence="1">Glycosyl transferase group 1</fullName>
    </submittedName>
</protein>
<dbReference type="Pfam" id="PF13692">
    <property type="entry name" value="Glyco_trans_1_4"/>
    <property type="match status" value="1"/>
</dbReference>
<dbReference type="RefSeq" id="WP_010074837.1">
    <property type="nucleotide sequence ID" value="NC_014393.1"/>
</dbReference>
<dbReference type="KEGG" id="ccb:Clocel_0612"/>
<reference evidence="1 2" key="1">
    <citation type="submission" date="2010-08" db="EMBL/GenBank/DDBJ databases">
        <title>Complete sequence of Clostridium cellulovorans 743B.</title>
        <authorList>
            <consortium name="US DOE Joint Genome Institute"/>
            <person name="Lucas S."/>
            <person name="Copeland A."/>
            <person name="Lapidus A."/>
            <person name="Cheng J.-F."/>
            <person name="Bruce D."/>
            <person name="Goodwin L."/>
            <person name="Pitluck S."/>
            <person name="Chertkov O."/>
            <person name="Detter J.C."/>
            <person name="Han C."/>
            <person name="Tapia R."/>
            <person name="Land M."/>
            <person name="Hauser L."/>
            <person name="Chang Y.-J."/>
            <person name="Jeffries C."/>
            <person name="Kyrpides N."/>
            <person name="Ivanova N."/>
            <person name="Mikhailova N."/>
            <person name="Hemme C.L."/>
            <person name="Woyke T."/>
        </authorList>
    </citation>
    <scope>NUCLEOTIDE SEQUENCE [LARGE SCALE GENOMIC DNA]</scope>
    <source>
        <strain evidence="2">ATCC 35296 / DSM 3052 / OCM 3 / 743B</strain>
    </source>
</reference>
<dbReference type="Gene3D" id="3.40.50.2000">
    <property type="entry name" value="Glycogen Phosphorylase B"/>
    <property type="match status" value="1"/>
</dbReference>
<accession>D9SRL6</accession>
<dbReference type="GO" id="GO:0016740">
    <property type="term" value="F:transferase activity"/>
    <property type="evidence" value="ECO:0007669"/>
    <property type="project" value="UniProtKB-KW"/>
</dbReference>
<keyword evidence="2" id="KW-1185">Reference proteome</keyword>
<sequence length="395" mass="45337">MAVKTCVLSFTNPYSGKKDGGKIDIGNRMKALSLMDTSIDLYTKTKENEETRPIPKEVKLNRIYTSNQANKLTYLLGKLPLSVQNKYSKKFAEILKKNKYDLAILEGEHMFEFVLKDDVRAKRKFIRMHDIESLYRKELSYSTDNKLVSLLQNRDSKKYKNLEDSIVDYFDKFLFISKSELDVFSQTYPLGKEKFVWMPPAVPFKENINYSNAKRNKILYFGDLGVSHNIKGIQWFLEKVYEDLVKLSPEVQIDIIGNASDEFKNMLSTYSNVTAHGYVDDLNSFIDEASCIICPINHGAGVKIKLVESLGMGKIVIATPKAVEGTDFENLKELIITEDPMEFSKYCIEVSKEHEKYHYLAANALNSIKDKYSLEAQGKLIIDLYNEIEGKDFND</sequence>
<dbReference type="OrthoDB" id="9807209at2"/>
<dbReference type="HOGENOM" id="CLU_697743_0_0_9"/>
<keyword evidence="1" id="KW-0808">Transferase</keyword>
<gene>
    <name evidence="1" type="ordered locus">Clocel_0612</name>
</gene>
<dbReference type="STRING" id="573061.Clocel_0612"/>
<evidence type="ECO:0000313" key="2">
    <source>
        <dbReference type="Proteomes" id="UP000002730"/>
    </source>
</evidence>
<dbReference type="SUPFAM" id="SSF53756">
    <property type="entry name" value="UDP-Glycosyltransferase/glycogen phosphorylase"/>
    <property type="match status" value="1"/>
</dbReference>